<evidence type="ECO:0000256" key="4">
    <source>
        <dbReference type="ARBA" id="ARBA00022679"/>
    </source>
</evidence>
<keyword evidence="15" id="KW-1185">Reference proteome</keyword>
<keyword evidence="6" id="KW-0521">NADP</keyword>
<feature type="region of interest" description="N-terminal hotdog fold" evidence="10">
    <location>
        <begin position="950"/>
        <end position="1094"/>
    </location>
</feature>
<dbReference type="Pfam" id="PF00107">
    <property type="entry name" value="ADH_zinc_N"/>
    <property type="match status" value="1"/>
</dbReference>
<dbReference type="PROSITE" id="PS00606">
    <property type="entry name" value="KS3_1"/>
    <property type="match status" value="1"/>
</dbReference>
<dbReference type="SUPFAM" id="SSF53901">
    <property type="entry name" value="Thiolase-like"/>
    <property type="match status" value="1"/>
</dbReference>
<dbReference type="SUPFAM" id="SSF52151">
    <property type="entry name" value="FabD/lysophospholipase-like"/>
    <property type="match status" value="1"/>
</dbReference>
<name>A0A8J2HW88_9PLEO</name>
<keyword evidence="8" id="KW-0511">Multifunctional enzyme</keyword>
<dbReference type="InterPro" id="IPR016035">
    <property type="entry name" value="Acyl_Trfase/lysoPLipase"/>
</dbReference>
<organism evidence="14 15">
    <name type="scientific">Alternaria atra</name>
    <dbReference type="NCBI Taxonomy" id="119953"/>
    <lineage>
        <taxon>Eukaryota</taxon>
        <taxon>Fungi</taxon>
        <taxon>Dikarya</taxon>
        <taxon>Ascomycota</taxon>
        <taxon>Pezizomycotina</taxon>
        <taxon>Dothideomycetes</taxon>
        <taxon>Pleosporomycetidae</taxon>
        <taxon>Pleosporales</taxon>
        <taxon>Pleosporineae</taxon>
        <taxon>Pleosporaceae</taxon>
        <taxon>Alternaria</taxon>
        <taxon>Alternaria sect. Ulocladioides</taxon>
    </lineage>
</organism>
<dbReference type="InterPro" id="IPR042104">
    <property type="entry name" value="PKS_dehydratase_sf"/>
</dbReference>
<keyword evidence="3" id="KW-0597">Phosphoprotein</keyword>
<dbReference type="InterPro" id="IPR032821">
    <property type="entry name" value="PKS_assoc"/>
</dbReference>
<dbReference type="InterPro" id="IPR049552">
    <property type="entry name" value="PKS_DH_N"/>
</dbReference>
<evidence type="ECO:0000256" key="8">
    <source>
        <dbReference type="ARBA" id="ARBA00023268"/>
    </source>
</evidence>
<dbReference type="FunFam" id="3.40.47.10:FF:000019">
    <property type="entry name" value="Polyketide synthase type I"/>
    <property type="match status" value="1"/>
</dbReference>
<dbReference type="InterPro" id="IPR009081">
    <property type="entry name" value="PP-bd_ACP"/>
</dbReference>
<dbReference type="InterPro" id="IPR020843">
    <property type="entry name" value="ER"/>
</dbReference>
<evidence type="ECO:0000256" key="1">
    <source>
        <dbReference type="ARBA" id="ARBA00004685"/>
    </source>
</evidence>
<dbReference type="CDD" id="cd02440">
    <property type="entry name" value="AdoMet_MTases"/>
    <property type="match status" value="1"/>
</dbReference>
<dbReference type="InterPro" id="IPR011032">
    <property type="entry name" value="GroES-like_sf"/>
</dbReference>
<dbReference type="InterPro" id="IPR020841">
    <property type="entry name" value="PKS_Beta-ketoAc_synthase_dom"/>
</dbReference>
<evidence type="ECO:0000256" key="6">
    <source>
        <dbReference type="ARBA" id="ARBA00022857"/>
    </source>
</evidence>
<dbReference type="SMART" id="SM00822">
    <property type="entry name" value="PKS_KR"/>
    <property type="match status" value="1"/>
</dbReference>
<dbReference type="RefSeq" id="XP_043164641.1">
    <property type="nucleotide sequence ID" value="XM_043308706.1"/>
</dbReference>
<dbReference type="SMART" id="SM00825">
    <property type="entry name" value="PKS_KS"/>
    <property type="match status" value="1"/>
</dbReference>
<dbReference type="InterPro" id="IPR013154">
    <property type="entry name" value="ADH-like_N"/>
</dbReference>
<dbReference type="Pfam" id="PF06985">
    <property type="entry name" value="HET"/>
    <property type="match status" value="1"/>
</dbReference>
<dbReference type="InterPro" id="IPR014030">
    <property type="entry name" value="Ketoacyl_synth_N"/>
</dbReference>
<keyword evidence="2" id="KW-0596">Phosphopantetheine</keyword>
<dbReference type="SUPFAM" id="SSF50129">
    <property type="entry name" value="GroES-like"/>
    <property type="match status" value="1"/>
</dbReference>
<dbReference type="Gene3D" id="1.10.1200.10">
    <property type="entry name" value="ACP-like"/>
    <property type="match status" value="1"/>
</dbReference>
<dbReference type="Pfam" id="PF16197">
    <property type="entry name" value="KAsynt_C_assoc"/>
    <property type="match status" value="1"/>
</dbReference>
<dbReference type="SUPFAM" id="SSF53335">
    <property type="entry name" value="S-adenosyl-L-methionine-dependent methyltransferases"/>
    <property type="match status" value="1"/>
</dbReference>
<dbReference type="PANTHER" id="PTHR43775:SF29">
    <property type="entry name" value="ASPERFURANONE POLYKETIDE SYNTHASE AFOG-RELATED"/>
    <property type="match status" value="1"/>
</dbReference>
<dbReference type="Pfam" id="PF08242">
    <property type="entry name" value="Methyltransf_12"/>
    <property type="match status" value="1"/>
</dbReference>
<evidence type="ECO:0000256" key="7">
    <source>
        <dbReference type="ARBA" id="ARBA00023002"/>
    </source>
</evidence>
<dbReference type="InterPro" id="IPR014031">
    <property type="entry name" value="Ketoacyl_synth_C"/>
</dbReference>
<evidence type="ECO:0000256" key="9">
    <source>
        <dbReference type="ARBA" id="ARBA00023315"/>
    </source>
</evidence>
<dbReference type="InterPro" id="IPR013149">
    <property type="entry name" value="ADH-like_C"/>
</dbReference>
<dbReference type="GO" id="GO:0004315">
    <property type="term" value="F:3-oxoacyl-[acyl-carrier-protein] synthase activity"/>
    <property type="evidence" value="ECO:0007669"/>
    <property type="project" value="InterPro"/>
</dbReference>
<dbReference type="EMBL" id="CAJRGZ010000015">
    <property type="protein sequence ID" value="CAG5142227.1"/>
    <property type="molecule type" value="Genomic_DNA"/>
</dbReference>
<feature type="active site" description="Proton acceptor; for dehydratase activity" evidence="10">
    <location>
        <position position="982"/>
    </location>
</feature>
<dbReference type="GO" id="GO:0004312">
    <property type="term" value="F:fatty acid synthase activity"/>
    <property type="evidence" value="ECO:0007669"/>
    <property type="project" value="TreeGrafter"/>
</dbReference>
<dbReference type="SUPFAM" id="SSF47336">
    <property type="entry name" value="ACP-like"/>
    <property type="match status" value="1"/>
</dbReference>
<dbReference type="GO" id="GO:0016491">
    <property type="term" value="F:oxidoreductase activity"/>
    <property type="evidence" value="ECO:0007669"/>
    <property type="project" value="UniProtKB-KW"/>
</dbReference>
<dbReference type="InterPro" id="IPR057326">
    <property type="entry name" value="KR_dom"/>
</dbReference>
<dbReference type="SUPFAM" id="SSF51735">
    <property type="entry name" value="NAD(P)-binding Rossmann-fold domains"/>
    <property type="match status" value="2"/>
</dbReference>
<evidence type="ECO:0000256" key="3">
    <source>
        <dbReference type="ARBA" id="ARBA00022553"/>
    </source>
</evidence>
<evidence type="ECO:0000259" key="12">
    <source>
        <dbReference type="PROSITE" id="PS52004"/>
    </source>
</evidence>
<evidence type="ECO:0000256" key="10">
    <source>
        <dbReference type="PROSITE-ProRule" id="PRU01363"/>
    </source>
</evidence>
<feature type="region of interest" description="Disordered" evidence="11">
    <location>
        <begin position="2467"/>
        <end position="2498"/>
    </location>
</feature>
<dbReference type="Gene3D" id="3.40.366.10">
    <property type="entry name" value="Malonyl-Coenzyme A Acyl Carrier Protein, domain 2"/>
    <property type="match status" value="1"/>
</dbReference>
<dbReference type="InterPro" id="IPR020807">
    <property type="entry name" value="PKS_DH"/>
</dbReference>
<dbReference type="Pfam" id="PF02801">
    <property type="entry name" value="Ketoacyl-synt_C"/>
    <property type="match status" value="1"/>
</dbReference>
<dbReference type="InterPro" id="IPR013968">
    <property type="entry name" value="PKS_KR"/>
</dbReference>
<evidence type="ECO:0000256" key="2">
    <source>
        <dbReference type="ARBA" id="ARBA00022450"/>
    </source>
</evidence>
<dbReference type="PROSITE" id="PS52019">
    <property type="entry name" value="PKS_MFAS_DH"/>
    <property type="match status" value="1"/>
</dbReference>
<dbReference type="CDD" id="cd05195">
    <property type="entry name" value="enoyl_red"/>
    <property type="match status" value="1"/>
</dbReference>
<evidence type="ECO:0000256" key="11">
    <source>
        <dbReference type="SAM" id="MobiDB-lite"/>
    </source>
</evidence>
<dbReference type="InterPro" id="IPR016036">
    <property type="entry name" value="Malonyl_transacylase_ACP-bd"/>
</dbReference>
<proteinExistence type="predicted"/>
<dbReference type="Proteomes" id="UP000676310">
    <property type="component" value="Unassembled WGS sequence"/>
</dbReference>
<keyword evidence="9" id="KW-0012">Acyltransferase</keyword>
<evidence type="ECO:0000256" key="5">
    <source>
        <dbReference type="ARBA" id="ARBA00022691"/>
    </source>
</evidence>
<dbReference type="Pfam" id="PF23114">
    <property type="entry name" value="NAD-bd_HRPKS_sdrA"/>
    <property type="match status" value="1"/>
</dbReference>
<dbReference type="GO" id="GO:0044550">
    <property type="term" value="P:secondary metabolite biosynthetic process"/>
    <property type="evidence" value="ECO:0007669"/>
    <property type="project" value="TreeGrafter"/>
</dbReference>
<dbReference type="Pfam" id="PF23297">
    <property type="entry name" value="ACP_SdgA_C"/>
    <property type="match status" value="1"/>
</dbReference>
<dbReference type="InterPro" id="IPR050091">
    <property type="entry name" value="PKS_NRPS_Biosynth_Enz"/>
</dbReference>
<evidence type="ECO:0008006" key="16">
    <source>
        <dbReference type="Google" id="ProtNLM"/>
    </source>
</evidence>
<dbReference type="InterPro" id="IPR001227">
    <property type="entry name" value="Ac_transferase_dom_sf"/>
</dbReference>
<gene>
    <name evidence="14" type="ORF">ALTATR162_LOCUS1111</name>
</gene>
<keyword evidence="4" id="KW-0808">Transferase</keyword>
<feature type="region of interest" description="C-terminal hotdog fold" evidence="10">
    <location>
        <begin position="1115"/>
        <end position="1273"/>
    </location>
</feature>
<dbReference type="SMART" id="SM00829">
    <property type="entry name" value="PKS_ER"/>
    <property type="match status" value="1"/>
</dbReference>
<dbReference type="InterPro" id="IPR014043">
    <property type="entry name" value="Acyl_transferase_dom"/>
</dbReference>
<dbReference type="CDD" id="cd00833">
    <property type="entry name" value="PKS"/>
    <property type="match status" value="1"/>
</dbReference>
<dbReference type="Pfam" id="PF08659">
    <property type="entry name" value="KR"/>
    <property type="match status" value="1"/>
</dbReference>
<keyword evidence="7" id="KW-0560">Oxidoreductase</keyword>
<dbReference type="InterPro" id="IPR016039">
    <property type="entry name" value="Thiolase-like"/>
</dbReference>
<dbReference type="Pfam" id="PF08240">
    <property type="entry name" value="ADH_N"/>
    <property type="match status" value="1"/>
</dbReference>
<dbReference type="InterPro" id="IPR049900">
    <property type="entry name" value="PKS_mFAS_DH"/>
</dbReference>
<dbReference type="GO" id="GO:0006633">
    <property type="term" value="P:fatty acid biosynthetic process"/>
    <property type="evidence" value="ECO:0007669"/>
    <property type="project" value="InterPro"/>
</dbReference>
<dbReference type="PROSITE" id="PS51257">
    <property type="entry name" value="PROKAR_LIPOPROTEIN"/>
    <property type="match status" value="1"/>
</dbReference>
<evidence type="ECO:0000313" key="14">
    <source>
        <dbReference type="EMBL" id="CAG5142227.1"/>
    </source>
</evidence>
<dbReference type="InterPro" id="IPR049551">
    <property type="entry name" value="PKS_DH_C"/>
</dbReference>
<dbReference type="SMART" id="SM00826">
    <property type="entry name" value="PKS_DH"/>
    <property type="match status" value="1"/>
</dbReference>
<dbReference type="Gene3D" id="3.90.180.10">
    <property type="entry name" value="Medium-chain alcohol dehydrogenases, catalytic domain"/>
    <property type="match status" value="1"/>
</dbReference>
<dbReference type="Gene3D" id="3.40.50.150">
    <property type="entry name" value="Vaccinia Virus protein VP39"/>
    <property type="match status" value="1"/>
</dbReference>
<feature type="domain" description="PKS/mFAS DH" evidence="13">
    <location>
        <begin position="950"/>
        <end position="1273"/>
    </location>
</feature>
<dbReference type="Pfam" id="PF00698">
    <property type="entry name" value="Acyl_transf_1"/>
    <property type="match status" value="1"/>
</dbReference>
<dbReference type="PANTHER" id="PTHR43775">
    <property type="entry name" value="FATTY ACID SYNTHASE"/>
    <property type="match status" value="1"/>
</dbReference>
<dbReference type="InterPro" id="IPR013217">
    <property type="entry name" value="Methyltransf_12"/>
</dbReference>
<sequence>MACEDTKPMPVAIVGFGCRFPGDVTNGEKLWEMLVEKRSARTEVPLDRFNINAFHNPDGDRFGTCNNRGGHYLTEDVSLFDAPFFSISPAEAMAMDPMQRLLLEVTYEALENSGTPLARVSGSKTSCYVGCFTKDYEEMQRRDMELAPKYQSTGASQTMLSNRLSYFFNLKGPSVSVDTACSSGLVAVHLACQSLRMGESSMAIAGGSNLILSPDIQIEMSDMHFLSPDSISHAFDDRANGYARGEGVGAIILKPLDLALRDNDPVRAIIRGTAASSDGRTPGITMPSKDAQVDLIRSAYRAAGIDVSETGYFEAHGTGTAAGDPIESGAIGEVFAANRPRRIMETTEEVVPLSIGSVKTNMGHLEGASGIAGIIKAMLSVEKGTIAPNLWFERGNPAIDFEGWRVEVPTEPKEWPLDGLRRASVNSFGYGGTNAHVILDDAYHYLQHHRRSIGRKRNDSGFVSPVRDDSFSNAPRSRLFFQSANDERSLSQMAQDLSKHLQGQIGLNEEQLLDDLAYTLCERRSQFSYSSAIVASNKSTLETKLQHIRPSSTSGTIPPRIGFIFTGQGAQWWGMGRELLHYAVFRKTLQRCESVVTGLGAEWSLMEELLKDKATSRVNEATFSQPLCTALQIALVDLLASWNIQPQSVVGHSSGEIAAAYCTGALSTESAMTIAFFRGLLSPKVKGIGLEGRMMAVGLSEDDANNDIRELGDGSGKAVVACVNSPRGVTISGDVTAIETLQRTLEAKGIFARLLQVDTAYHSHHMQAIAKEYLARLKEANVAPIRTDAQISMYSSVTEDIVELDRLGADYWVSNLVGSVRFSGALSKLCASGSGGQNAVDILLEVGPHALFKLPVKEILDDTFAQKSNIQYLSTLIRNKPADTTALEAAGQLFAHRYPVDLHAINFPTEPKQSLSVLTDLPQYPWNHTRRYWWESRLSRDYRFRKFGRTDILGAPVNDWNPIEPRFRNFIRLREQPWLRDHVVQGDVLFPACGYLCMAIEACRQMCTISPSTFLPQGVSSAGEYRLREVSISRALVVSEADAGVETCFSMRCNLNHDSSCSEIWHDFCVFSYTADGGWVENCRGMVSVAGRSMLDEQLAQECLSDWDRARSNGVHKVDVETFYHGVDAIGLTYGPTFQGLKNISIDPQMPGQATGVVEVTDTKASNPGGFEYDRLLHPATLDTFLQLGLAALGGANLNQLKGAMVPTFIEEMSVSANVAAQIGDSLNVVVNAQQRSIREAAGDIFALDPITSRPVILIDGFEFVAINTVIGSSELSALPKHCYKPVWEPDVELIDRQHLNRELQAAPRPDDRPKTVRELELLSYYFIDKVLQEVPQSEASTMLPHHQKFYQNLCELRDAVLTKTHPQQTDEWQQLQSSEVVSKLEAIVEHYRNHETAYDGKLLVRVGEALPAVFRQEVEPLALMTHENLLEDYYTTAVGMPNTYAQISRYTTMLSHKYPNLDYLEIGAGTGGATVPTLKGLSGCEDLHMYSRLRSYTYTDISSYFFQRAAEKFGGFAQFMNFKKLDVEHDPETQDFKPASYDVIVAANVLHATSDMHRTMMHARKLLRPGGRLILLEMTNRLLAASVIFGTLPGWWNASEEWRTGGPLLTESQWEDLLRSTGFGTLQASSPDVLDPLEEGTRLMIATAVESKPTLSSGMITPPETPRFIILCADSRIRLSRMDMPLALKARLEKSGFQAQLMSLSKLDQQDLARTICFSFVELEEPLLASPSSDDIKTLQNIADASAGLVWVTRGAASSDVERPELAVFQGLARTLRVENENFTCITVDLDAKKTLPAHDVAELLLGIYEKQLGPGRSASLVDSEFVEQNSVLHIKRAIEDEKSNQFLVGRANTMALQPQLENAIQDGRPLKLNSVNRGGPDLVVFEEDMRFAQSIQAGEVEIEVRATSLSPGDMKILGGEHLDGKLGQECAGVVIKAGSDVKHLSLGDRVAVWCPGSVATHLRVPAGFAHRISDVIAFGAAATLPKAYTTAHYALEHIARLQSSETVLIHEAADAVGQAGIQIASNAGAKIFVTARSEEEKSHLIENYGIHKTRVFSSQGLKFVTALRRATKGRGVDVILNTMSGEALQATFSCIAPFGRFVNLNTQRTCRLEMAPFGRNVSFSSVDMALMYKQKPELASQVFQEAMGAIATAHHQAVRAMPWSKLDEAVKMVQEENWNRRVVMMPQADDQVLVTQKPPADISFDQSASYILAGGLGGLGRSISQWLVTHGAKNLIFISRYGAVSQEAQAFIASLHASNVRTAILRCDVSDFLELSNLLSDTLRSFPPVKGVIQGAMTLNDSLFTTMASHQWASTILPKVHGSKNLHETTMSQPLDFFILLSSLHSFIGNPGQANYAAGCAYQVALAKYRNAQGLPATAIDLGIVGDVGYVVEKKVEGRKVHVQEFKHIDEKEMLALIELGVREPMMGHIVTGLDSDLEINGLGDSELPFFARDPVLSHLPYLRPHLKTDTPTQTSNDGSTSTSVSLSVQLSSNPSPEAARDFILSALLNKLSRSLMMDVSELDAGKSMSSYGTDSLVAVEIKNWVQRETKVKAARDGCIRCKLLFGGIKKYNFPPYRPYRTTEAPVSEYEPDPGLDIYVVNNLEMGLQVTIHYAGMSSKTGSLPMELLFYSQPDRPQYFSDIQPAGDIRADPASQACITTVKEWIRQCDSLHPNCSSRNSPTTPTRLLSVDSFSEDIKLCQSKEISTDARYIALSHTWGPKEERLKTMPLLLSGNISARMLRIPLDELTQTFVDAIEIARKLGIPYIWIDALCIIQDDDEDWAQEAARMADVYKNAYLVIAATSSKNGDDGCLRPRHPSYNLAACLEVSSTINFHVQRQICHRAIIEWQATSITMPLLDRAWCFQERVLASRILHYTEDEMMWECQEELWCECQKIKFDNPWAPKLKTFKLSYVAAVASADPDIRAAAWQGIDFLVYLGLLKRSHCQNWADI</sequence>
<dbReference type="PROSITE" id="PS52004">
    <property type="entry name" value="KS3_2"/>
    <property type="match status" value="1"/>
</dbReference>
<dbReference type="GeneID" id="67011346"/>
<dbReference type="Gene3D" id="3.40.50.720">
    <property type="entry name" value="NAD(P)-binding Rossmann-like Domain"/>
    <property type="match status" value="3"/>
</dbReference>
<dbReference type="InterPro" id="IPR010730">
    <property type="entry name" value="HET"/>
</dbReference>
<dbReference type="InterPro" id="IPR056501">
    <property type="entry name" value="NAD-bd_HRPKS_sdrA"/>
</dbReference>
<dbReference type="InterPro" id="IPR029063">
    <property type="entry name" value="SAM-dependent_MTases_sf"/>
</dbReference>
<keyword evidence="5" id="KW-0949">S-adenosyl-L-methionine</keyword>
<dbReference type="Gene3D" id="3.30.70.3290">
    <property type="match status" value="1"/>
</dbReference>
<dbReference type="OrthoDB" id="329835at2759"/>
<protein>
    <recommendedName>
        <fullName evidence="16">Polyketide synthase</fullName>
    </recommendedName>
</protein>
<dbReference type="InterPro" id="IPR036291">
    <property type="entry name" value="NAD(P)-bd_dom_sf"/>
</dbReference>
<dbReference type="InterPro" id="IPR036736">
    <property type="entry name" value="ACP-like_sf"/>
</dbReference>
<dbReference type="Pfam" id="PF14765">
    <property type="entry name" value="PS-DH"/>
    <property type="match status" value="1"/>
</dbReference>
<dbReference type="Pfam" id="PF00109">
    <property type="entry name" value="ketoacyl-synt"/>
    <property type="match status" value="1"/>
</dbReference>
<comment type="caution">
    <text evidence="14">The sequence shown here is derived from an EMBL/GenBank/DDBJ whole genome shotgun (WGS) entry which is preliminary data.</text>
</comment>
<dbReference type="SMART" id="SM00827">
    <property type="entry name" value="PKS_AT"/>
    <property type="match status" value="1"/>
</dbReference>
<dbReference type="Pfam" id="PF21089">
    <property type="entry name" value="PKS_DH_N"/>
    <property type="match status" value="1"/>
</dbReference>
<comment type="pathway">
    <text evidence="1">Mycotoxin biosynthesis.</text>
</comment>
<dbReference type="Gene3D" id="3.10.129.110">
    <property type="entry name" value="Polyketide synthase dehydratase"/>
    <property type="match status" value="1"/>
</dbReference>
<evidence type="ECO:0000313" key="15">
    <source>
        <dbReference type="Proteomes" id="UP000676310"/>
    </source>
</evidence>
<evidence type="ECO:0000259" key="13">
    <source>
        <dbReference type="PROSITE" id="PS52019"/>
    </source>
</evidence>
<reference evidence="14" key="1">
    <citation type="submission" date="2021-05" db="EMBL/GenBank/DDBJ databases">
        <authorList>
            <person name="Stam R."/>
        </authorList>
    </citation>
    <scope>NUCLEOTIDE SEQUENCE</scope>
    <source>
        <strain evidence="14">CS162</strain>
    </source>
</reference>
<feature type="domain" description="Ketosynthase family 3 (KS3)" evidence="12">
    <location>
        <begin position="8"/>
        <end position="441"/>
    </location>
</feature>
<feature type="active site" description="Proton donor; for dehydratase activity" evidence="10">
    <location>
        <position position="1183"/>
    </location>
</feature>
<dbReference type="SUPFAM" id="SSF55048">
    <property type="entry name" value="Probable ACP-binding domain of malonyl-CoA ACP transacylase"/>
    <property type="match status" value="1"/>
</dbReference>
<accession>A0A8J2HW88</accession>
<feature type="compositionally biased region" description="Low complexity" evidence="11">
    <location>
        <begin position="2478"/>
        <end position="2498"/>
    </location>
</feature>
<dbReference type="Gene3D" id="3.40.47.10">
    <property type="match status" value="1"/>
</dbReference>
<dbReference type="InterPro" id="IPR018201">
    <property type="entry name" value="Ketoacyl_synth_AS"/>
</dbReference>